<sequence>MMGAPGGPCGSLGVPQETLGVLCPDRGRKLDTLGTICGSLPDGALRTLRLLTDIIYDQAYLSIGGQMSIVLHCVNC</sequence>
<dbReference type="Proteomes" id="UP001066276">
    <property type="component" value="Chromosome 2_2"/>
</dbReference>
<name>A0AAV7V374_PLEWA</name>
<dbReference type="EMBL" id="JANPWB010000004">
    <property type="protein sequence ID" value="KAJ1195787.1"/>
    <property type="molecule type" value="Genomic_DNA"/>
</dbReference>
<reference evidence="1" key="1">
    <citation type="journal article" date="2022" name="bioRxiv">
        <title>Sequencing and chromosome-scale assembly of the giantPleurodeles waltlgenome.</title>
        <authorList>
            <person name="Brown T."/>
            <person name="Elewa A."/>
            <person name="Iarovenko S."/>
            <person name="Subramanian E."/>
            <person name="Araus A.J."/>
            <person name="Petzold A."/>
            <person name="Susuki M."/>
            <person name="Suzuki K.-i.T."/>
            <person name="Hayashi T."/>
            <person name="Toyoda A."/>
            <person name="Oliveira C."/>
            <person name="Osipova E."/>
            <person name="Leigh N.D."/>
            <person name="Simon A."/>
            <person name="Yun M.H."/>
        </authorList>
    </citation>
    <scope>NUCLEOTIDE SEQUENCE</scope>
    <source>
        <strain evidence="1">20211129_DDA</strain>
        <tissue evidence="1">Liver</tissue>
    </source>
</reference>
<gene>
    <name evidence="1" type="ORF">NDU88_005055</name>
</gene>
<proteinExistence type="predicted"/>
<evidence type="ECO:0000313" key="1">
    <source>
        <dbReference type="EMBL" id="KAJ1195787.1"/>
    </source>
</evidence>
<protein>
    <submittedName>
        <fullName evidence="1">Uncharacterized protein</fullName>
    </submittedName>
</protein>
<comment type="caution">
    <text evidence="1">The sequence shown here is derived from an EMBL/GenBank/DDBJ whole genome shotgun (WGS) entry which is preliminary data.</text>
</comment>
<dbReference type="AlphaFoldDB" id="A0AAV7V374"/>
<organism evidence="1 2">
    <name type="scientific">Pleurodeles waltl</name>
    <name type="common">Iberian ribbed newt</name>
    <dbReference type="NCBI Taxonomy" id="8319"/>
    <lineage>
        <taxon>Eukaryota</taxon>
        <taxon>Metazoa</taxon>
        <taxon>Chordata</taxon>
        <taxon>Craniata</taxon>
        <taxon>Vertebrata</taxon>
        <taxon>Euteleostomi</taxon>
        <taxon>Amphibia</taxon>
        <taxon>Batrachia</taxon>
        <taxon>Caudata</taxon>
        <taxon>Salamandroidea</taxon>
        <taxon>Salamandridae</taxon>
        <taxon>Pleurodelinae</taxon>
        <taxon>Pleurodeles</taxon>
    </lineage>
</organism>
<accession>A0AAV7V374</accession>
<keyword evidence="2" id="KW-1185">Reference proteome</keyword>
<evidence type="ECO:0000313" key="2">
    <source>
        <dbReference type="Proteomes" id="UP001066276"/>
    </source>
</evidence>